<keyword evidence="2" id="KW-0472">Membrane</keyword>
<keyword evidence="2" id="KW-1133">Transmembrane helix</keyword>
<evidence type="ECO:0000313" key="4">
    <source>
        <dbReference type="Proteomes" id="UP000275232"/>
    </source>
</evidence>
<dbReference type="OrthoDB" id="186343at2"/>
<dbReference type="RefSeq" id="WP_123879529.1">
    <property type="nucleotide sequence ID" value="NZ_RPFZ01000001.1"/>
</dbReference>
<comment type="caution">
    <text evidence="3">The sequence shown here is derived from an EMBL/GenBank/DDBJ whole genome shotgun (WGS) entry which is preliminary data.</text>
</comment>
<feature type="region of interest" description="Disordered" evidence="1">
    <location>
        <begin position="300"/>
        <end position="321"/>
    </location>
</feature>
<sequence>MKALLGWLGRTGLLYLLLCAAIAFYLFAWPSLSAQFSGESLRTDAMSVAQIRDRLAQDRRAAQSALEARAEAIRDDSREALDRQLAKRRGERAALTAELGEGGGWLDSVRPSRILERKRLELRLAALDAEIGALEAARDARMRADALASARAALARYARIPTARAVSLSRQACTRAERALATFDAREPVDRGLRNVFLQERAALDEARRERCTAASERATRRQRGLQAASAYRQAKARVVQAEDWSVAALPDPARSVSDTTIRDIAWRAALALLAILLTPFAIRTLFYYALAPIAERRPPIRLAPSGGTGGGPRTTGVSEPSLSVTLGPDEELLVRQSFLQSSPVGAHMRTRWLLSWRRPLSSLASGLAFLTEARGEGAEFTVSARDDPFAEIARIDLPPGGALVVQPRALAAVVQPVDRPLQIRSRWRLFSLHAWLTLQFRYLVFHGPVALIVKGGRGVRVEQAKAGRVFGQDQLIGFSAHTAYSIGRNETFQPYLFGREPLFRDRVVDDGAAADGILVIEEAPMAGQRQGVRAGLENAFDAMLKAFGI</sequence>
<evidence type="ECO:0000256" key="2">
    <source>
        <dbReference type="SAM" id="Phobius"/>
    </source>
</evidence>
<organism evidence="3 4">
    <name type="scientific">Aurantiacibacter spongiae</name>
    <dbReference type="NCBI Taxonomy" id="2488860"/>
    <lineage>
        <taxon>Bacteria</taxon>
        <taxon>Pseudomonadati</taxon>
        <taxon>Pseudomonadota</taxon>
        <taxon>Alphaproteobacteria</taxon>
        <taxon>Sphingomonadales</taxon>
        <taxon>Erythrobacteraceae</taxon>
        <taxon>Aurantiacibacter</taxon>
    </lineage>
</organism>
<accession>A0A3N5CRM2</accession>
<keyword evidence="2" id="KW-0812">Transmembrane</keyword>
<dbReference type="Proteomes" id="UP000275232">
    <property type="component" value="Unassembled WGS sequence"/>
</dbReference>
<name>A0A3N5CRM2_9SPHN</name>
<keyword evidence="4" id="KW-1185">Reference proteome</keyword>
<evidence type="ECO:0000313" key="3">
    <source>
        <dbReference type="EMBL" id="RPF71257.1"/>
    </source>
</evidence>
<feature type="transmembrane region" description="Helical" evidence="2">
    <location>
        <begin position="12"/>
        <end position="32"/>
    </location>
</feature>
<gene>
    <name evidence="3" type="ORF">EG799_06270</name>
</gene>
<dbReference type="EMBL" id="RPFZ01000001">
    <property type="protein sequence ID" value="RPF71257.1"/>
    <property type="molecule type" value="Genomic_DNA"/>
</dbReference>
<evidence type="ECO:0000256" key="1">
    <source>
        <dbReference type="SAM" id="MobiDB-lite"/>
    </source>
</evidence>
<dbReference type="AlphaFoldDB" id="A0A3N5CRM2"/>
<reference evidence="3 4" key="1">
    <citation type="submission" date="2018-11" db="EMBL/GenBank/DDBJ databases">
        <title>Erythrobacter spongiae sp. nov., isolated from a marine sponge.</title>
        <authorList>
            <person name="Zhuang L."/>
            <person name="Luo L."/>
        </authorList>
    </citation>
    <scope>NUCLEOTIDE SEQUENCE [LARGE SCALE GENOMIC DNA]</scope>
    <source>
        <strain evidence="3 4">HN-E23</strain>
    </source>
</reference>
<protein>
    <submittedName>
        <fullName evidence="3">Uncharacterized protein</fullName>
    </submittedName>
</protein>
<proteinExistence type="predicted"/>